<dbReference type="PANTHER" id="PTHR12147:SF58">
    <property type="entry name" value="VACUOLAR MEMBRANE PROTEASE"/>
    <property type="match status" value="1"/>
</dbReference>
<keyword evidence="11 17" id="KW-1133">Transmembrane helix</keyword>
<keyword evidence="9 15" id="KW-0378">Hydrolase</keyword>
<comment type="similarity">
    <text evidence="4 15">Belongs to the peptidase M28 family.</text>
</comment>
<feature type="domain" description="Vacuolar membrane protease C-terminal" evidence="19">
    <location>
        <begin position="668"/>
        <end position="912"/>
    </location>
</feature>
<reference evidence="21" key="2">
    <citation type="submission" date="2014-06" db="EMBL/GenBank/DDBJ databases">
        <title>The complete genome of Blastobotrys (Arxula) adeninivorans LS3 - a yeast of biotechnological interest.</title>
        <authorList>
            <person name="Kunze G."/>
            <person name="Gaillardin C."/>
            <person name="Czernicka M."/>
            <person name="Durrens P."/>
            <person name="Martin T."/>
            <person name="Boer E."/>
            <person name="Gabaldon T."/>
            <person name="Cruz J."/>
            <person name="Talla E."/>
            <person name="Marck C."/>
            <person name="Goffeau A."/>
            <person name="Barbe V."/>
            <person name="Baret P."/>
            <person name="Baronian K."/>
            <person name="Beier S."/>
            <person name="Bleykasten C."/>
            <person name="Bode R."/>
            <person name="Casaregola S."/>
            <person name="Despons L."/>
            <person name="Fairhead C."/>
            <person name="Giersberg M."/>
            <person name="Gierski P."/>
            <person name="Hahnel U."/>
            <person name="Hartmann A."/>
            <person name="Jankowska D."/>
            <person name="Jubin C."/>
            <person name="Jung P."/>
            <person name="Lafontaine I."/>
            <person name="Leh-Louis V."/>
            <person name="Lemaire M."/>
            <person name="Marcet-Houben M."/>
            <person name="Mascher M."/>
            <person name="Morel G."/>
            <person name="Richard G.-F."/>
            <person name="Riechen J."/>
            <person name="Sacerdot C."/>
            <person name="Sarkar A."/>
            <person name="Savel G."/>
            <person name="Schacherer J."/>
            <person name="Sherman D."/>
            <person name="Straub M.-L."/>
            <person name="Stein N."/>
            <person name="Thierry A."/>
            <person name="Trautwein-Schult A."/>
            <person name="Westhof E."/>
            <person name="Worch S."/>
            <person name="Dujon B."/>
            <person name="Souciet J.-L."/>
            <person name="Wincker P."/>
            <person name="Scholz U."/>
            <person name="Neuveglise N."/>
        </authorList>
    </citation>
    <scope>NUCLEOTIDE SEQUENCE</scope>
    <source>
        <strain evidence="21">LS3</strain>
    </source>
</reference>
<protein>
    <recommendedName>
        <fullName evidence="15">Peptide hydrolase</fullName>
        <ecNumber evidence="15">3.4.-.-</ecNumber>
    </recommendedName>
</protein>
<feature type="transmembrane region" description="Helical" evidence="17">
    <location>
        <begin position="574"/>
        <end position="591"/>
    </location>
</feature>
<dbReference type="AlphaFoldDB" id="A0A060SXM4"/>
<dbReference type="PANTHER" id="PTHR12147">
    <property type="entry name" value="METALLOPEPTIDASE M28 FAMILY MEMBER"/>
    <property type="match status" value="1"/>
</dbReference>
<sequence>MRFIGFYPAPFTVVFLVFFVAIAAVSSFIQEAKVLPVSDVHPRQYYEDAWTDLQVISKTYHPYMSHANDDVHDYILRQVQEAVNGASVRGVEIDNDWGRRIFFEPAPVFKDSESSNAIYFEGNNVLVKIPGRNSSLGAVLLSGHFDSVPTGHGTTDAGAGIASMLGTLRYLLDLDQEQQPLRTIIFNFNNNEEFGLLGAEAFRFHPWFDQVALFVNLEGAGAFGRPVLFRATDYGVMQHFDSPNPHASSVLQQGFASGIVHSQTDYKVYSEHGRRGVDIAFYKSRSLYHTERDNIQGSSVGALSHMMNSAIGTVLSMANSQEDFELSTNRTEPPAVFFDLFDKFLVVVPLSTVLQLNSLGLVIIPICIGLLIAVAVKTKSWRIGRRGWARGAVSLIVSCVSALVCTSVLKATNPLVFVSQKYAPLIGCFSVFILVNFAFLRLADYMAPVHDQKLVIFLESLAIWWVVLLACTIIEAEKQATGYYLATVLYYSTAAAVIIGLMSHIIRRKRPNEYGAPAHSSDTDREEDEENDAHNTDNSSNPESHANGDVADETTSLLGNDSIKKKQFHQSPSYDWILQFLAMTPSFYLIYSTTILILDAMHQAVVDGSEAVGMLCNFVLLSSIACGILVMPFVHRMSLTLVTFLAALAVTCGASSLFRFPFTHDAPLKMRMLQDIDLTSPEPEPLVRVLGDYGYVSRALKGIPSIKSHGQNVNCDRADNGLEQCAYVGPRPWSVPEEDYSDWLRIDVAPQTDDVPSRGEITIHAPDTRLCYLKFNSSGYDRPVKAVRVFHSLSAVPYVQGDAFSDDVDSFGWRSGSGVDVFTDPKGIESVTVHKLNWTEPGFRLGFDWVPIWYEDGQDQTLGVRVECHWGESDDILVDGKLVPKVEALNELIEYGPRWTSWTNRISGLVQVWKYIEL</sequence>
<name>A0A060SXM4_BLAAD</name>
<feature type="transmembrane region" description="Helical" evidence="17">
    <location>
        <begin position="388"/>
        <end position="410"/>
    </location>
</feature>
<keyword evidence="14" id="KW-0325">Glycoprotein</keyword>
<dbReference type="InterPro" id="IPR045175">
    <property type="entry name" value="M28_fam"/>
</dbReference>
<evidence type="ECO:0000256" key="6">
    <source>
        <dbReference type="ARBA" id="ARBA00022670"/>
    </source>
</evidence>
<dbReference type="PhylomeDB" id="A0A060SXM4"/>
<feature type="transmembrane region" description="Helical" evidence="17">
    <location>
        <begin position="454"/>
        <end position="476"/>
    </location>
</feature>
<evidence type="ECO:0000256" key="5">
    <source>
        <dbReference type="ARBA" id="ARBA00022554"/>
    </source>
</evidence>
<dbReference type="GO" id="GO:0046872">
    <property type="term" value="F:metal ion binding"/>
    <property type="evidence" value="ECO:0007669"/>
    <property type="project" value="UniProtKB-KW"/>
</dbReference>
<evidence type="ECO:0000256" key="3">
    <source>
        <dbReference type="ARBA" id="ARBA00004128"/>
    </source>
</evidence>
<dbReference type="InterPro" id="IPR048024">
    <property type="entry name" value="Fxna-like_M28_dom"/>
</dbReference>
<dbReference type="GO" id="GO:0006508">
    <property type="term" value="P:proteolysis"/>
    <property type="evidence" value="ECO:0007669"/>
    <property type="project" value="UniProtKB-KW"/>
</dbReference>
<feature type="domain" description="Vacuolar membrane protease transmembrane" evidence="20">
    <location>
        <begin position="393"/>
        <end position="549"/>
    </location>
</feature>
<comment type="subcellular location">
    <subcellularLocation>
        <location evidence="3">Vacuole membrane</location>
        <topology evidence="3">Multi-pass membrane protein</topology>
    </subcellularLocation>
</comment>
<reference evidence="21" key="1">
    <citation type="submission" date="2014-02" db="EMBL/GenBank/DDBJ databases">
        <authorList>
            <person name="Genoscope - CEA"/>
        </authorList>
    </citation>
    <scope>NUCLEOTIDE SEQUENCE</scope>
    <source>
        <strain evidence="21">LS3</strain>
    </source>
</reference>
<dbReference type="GO" id="GO:0005774">
    <property type="term" value="C:vacuolar membrane"/>
    <property type="evidence" value="ECO:0007669"/>
    <property type="project" value="UniProtKB-SubCell"/>
</dbReference>
<evidence type="ECO:0000256" key="7">
    <source>
        <dbReference type="ARBA" id="ARBA00022692"/>
    </source>
</evidence>
<evidence type="ECO:0000256" key="12">
    <source>
        <dbReference type="ARBA" id="ARBA00023049"/>
    </source>
</evidence>
<dbReference type="GO" id="GO:0008235">
    <property type="term" value="F:metalloexopeptidase activity"/>
    <property type="evidence" value="ECO:0007669"/>
    <property type="project" value="InterPro"/>
</dbReference>
<proteinExistence type="inferred from homology"/>
<evidence type="ECO:0000256" key="14">
    <source>
        <dbReference type="ARBA" id="ARBA00023180"/>
    </source>
</evidence>
<keyword evidence="7 17" id="KW-0812">Transmembrane</keyword>
<evidence type="ECO:0000256" key="17">
    <source>
        <dbReference type="SAM" id="Phobius"/>
    </source>
</evidence>
<evidence type="ECO:0000256" key="2">
    <source>
        <dbReference type="ARBA" id="ARBA00003273"/>
    </source>
</evidence>
<evidence type="ECO:0000256" key="4">
    <source>
        <dbReference type="ARBA" id="ARBA00010918"/>
    </source>
</evidence>
<evidence type="ECO:0000256" key="16">
    <source>
        <dbReference type="SAM" id="MobiDB-lite"/>
    </source>
</evidence>
<gene>
    <name evidence="21" type="ORF">GNLVRS02_ARAD1A05302g</name>
</gene>
<feature type="transmembrane region" description="Helical" evidence="17">
    <location>
        <begin position="611"/>
        <end position="634"/>
    </location>
</feature>
<evidence type="ECO:0000259" key="19">
    <source>
        <dbReference type="Pfam" id="PF22250"/>
    </source>
</evidence>
<feature type="transmembrane region" description="Helical" evidence="17">
    <location>
        <begin position="356"/>
        <end position="376"/>
    </location>
</feature>
<organism evidence="21">
    <name type="scientific">Blastobotrys adeninivorans</name>
    <name type="common">Yeast</name>
    <name type="synonym">Arxula adeninivorans</name>
    <dbReference type="NCBI Taxonomy" id="409370"/>
    <lineage>
        <taxon>Eukaryota</taxon>
        <taxon>Fungi</taxon>
        <taxon>Dikarya</taxon>
        <taxon>Ascomycota</taxon>
        <taxon>Saccharomycotina</taxon>
        <taxon>Dipodascomycetes</taxon>
        <taxon>Dipodascales</taxon>
        <taxon>Trichomonascaceae</taxon>
        <taxon>Blastobotrys</taxon>
    </lineage>
</organism>
<comment type="cofactor">
    <cofactor evidence="1">
        <name>Zn(2+)</name>
        <dbReference type="ChEBI" id="CHEBI:29105"/>
    </cofactor>
</comment>
<comment type="function">
    <text evidence="2">May be involved in vacuolar sorting and osmoregulation.</text>
</comment>
<dbReference type="Pfam" id="PF04389">
    <property type="entry name" value="Peptidase_M28"/>
    <property type="match status" value="1"/>
</dbReference>
<feature type="domain" description="Vacuolar membrane protease transmembrane" evidence="20">
    <location>
        <begin position="565"/>
        <end position="638"/>
    </location>
</feature>
<feature type="domain" description="Peptidase M28" evidence="18">
    <location>
        <begin position="124"/>
        <end position="309"/>
    </location>
</feature>
<dbReference type="InterPro" id="IPR053975">
    <property type="entry name" value="PFF1_C"/>
</dbReference>
<keyword evidence="10 15" id="KW-0862">Zinc</keyword>
<feature type="transmembrane region" description="Helical" evidence="17">
    <location>
        <begin position="641"/>
        <end position="662"/>
    </location>
</feature>
<dbReference type="EMBL" id="HG937691">
    <property type="protein sequence ID" value="CDP33254.1"/>
    <property type="molecule type" value="Genomic_DNA"/>
</dbReference>
<dbReference type="Pfam" id="PF22251">
    <property type="entry name" value="PFF1_TM"/>
    <property type="match status" value="2"/>
</dbReference>
<evidence type="ECO:0000256" key="13">
    <source>
        <dbReference type="ARBA" id="ARBA00023136"/>
    </source>
</evidence>
<keyword evidence="6 15" id="KW-0645">Protease</keyword>
<keyword evidence="8 15" id="KW-0479">Metal-binding</keyword>
<dbReference type="Gene3D" id="3.40.630.10">
    <property type="entry name" value="Zn peptidases"/>
    <property type="match status" value="1"/>
</dbReference>
<keyword evidence="5" id="KW-0926">Vacuole</keyword>
<evidence type="ECO:0000256" key="15">
    <source>
        <dbReference type="RuleBase" id="RU361240"/>
    </source>
</evidence>
<accession>A0A060SXM4</accession>
<feature type="transmembrane region" description="Helical" evidence="17">
    <location>
        <begin position="422"/>
        <end position="442"/>
    </location>
</feature>
<dbReference type="SUPFAM" id="SSF53187">
    <property type="entry name" value="Zn-dependent exopeptidases"/>
    <property type="match status" value="1"/>
</dbReference>
<evidence type="ECO:0000256" key="10">
    <source>
        <dbReference type="ARBA" id="ARBA00022833"/>
    </source>
</evidence>
<dbReference type="InterPro" id="IPR007484">
    <property type="entry name" value="Peptidase_M28"/>
</dbReference>
<feature type="region of interest" description="Disordered" evidence="16">
    <location>
        <begin position="513"/>
        <end position="551"/>
    </location>
</feature>
<dbReference type="Pfam" id="PF22250">
    <property type="entry name" value="PFF1_C"/>
    <property type="match status" value="1"/>
</dbReference>
<dbReference type="InterPro" id="IPR053976">
    <property type="entry name" value="PFF1_TM"/>
</dbReference>
<evidence type="ECO:0000256" key="9">
    <source>
        <dbReference type="ARBA" id="ARBA00022801"/>
    </source>
</evidence>
<dbReference type="CDD" id="cd03875">
    <property type="entry name" value="M28_Fxna_like"/>
    <property type="match status" value="1"/>
</dbReference>
<feature type="transmembrane region" description="Helical" evidence="17">
    <location>
        <begin position="482"/>
        <end position="502"/>
    </location>
</feature>
<evidence type="ECO:0000256" key="11">
    <source>
        <dbReference type="ARBA" id="ARBA00022989"/>
    </source>
</evidence>
<evidence type="ECO:0000259" key="20">
    <source>
        <dbReference type="Pfam" id="PF22251"/>
    </source>
</evidence>
<evidence type="ECO:0000259" key="18">
    <source>
        <dbReference type="Pfam" id="PF04389"/>
    </source>
</evidence>
<evidence type="ECO:0000256" key="1">
    <source>
        <dbReference type="ARBA" id="ARBA00001947"/>
    </source>
</evidence>
<evidence type="ECO:0000313" key="21">
    <source>
        <dbReference type="EMBL" id="CDP33254.1"/>
    </source>
</evidence>
<keyword evidence="12" id="KW-0482">Metalloprotease</keyword>
<keyword evidence="13 17" id="KW-0472">Membrane</keyword>
<evidence type="ECO:0000256" key="8">
    <source>
        <dbReference type="ARBA" id="ARBA00022723"/>
    </source>
</evidence>
<dbReference type="EC" id="3.4.-.-" evidence="15"/>